<proteinExistence type="inferred from homology"/>
<dbReference type="InterPro" id="IPR003675">
    <property type="entry name" value="Rce1/LyrA-like_dom"/>
</dbReference>
<accession>A0A1C7LLF7</accession>
<comment type="subcellular location">
    <subcellularLocation>
        <location evidence="1">Endoplasmic reticulum membrane</location>
        <topology evidence="1">Multi-pass membrane protein</topology>
    </subcellularLocation>
</comment>
<comment type="catalytic activity">
    <reaction evidence="9">
        <text>Hydrolyzes the peptide bond -P2-(S-farnesyl or geranylgeranyl)C-P1'-P2'-P3'-COOH where P1' and P2' are amino acids with aliphatic sidechains and P3' is any C-terminal residue.</text>
        <dbReference type="EC" id="3.4.26.1"/>
    </reaction>
</comment>
<keyword evidence="7 11" id="KW-1133">Transmembrane helix</keyword>
<sequence length="334" mass="38293">MPVVFPGPTISLNTAHAFAAFFTLSYVGSLYISRNARLSFKKEVKVDLRDGESREKKRDERWRDDPDVIRARLVAASLSTVVSCLTVLVLMRSLVPGYLPFVVVLESTLARLGFTLEFNDQQRFSIVWPCLVAPILYLGPLFGCYLASSLPFQQRWSWRGSAAPIVMTWMGLRNYIMGPITEEIVFRACILSVYHMAGVSHAKMIFLTPFTFGAAHIHHAWETYNRYGRNMSALQHALIGTLFQLTYTSLFGFHCAFLFLRSGSILPSLTSHVFCNIMGLPRFREDVLRYPQWHYIIRTMYWMGIAGYIYTMIHWTQAPDSLYWPVPGLKLGRY</sequence>
<reference evidence="13 14" key="1">
    <citation type="submission" date="2016-03" db="EMBL/GenBank/DDBJ databases">
        <title>Whole genome sequencing of Grifola frondosa 9006-11.</title>
        <authorList>
            <person name="Min B."/>
            <person name="Park H."/>
            <person name="Kim J.-G."/>
            <person name="Cho H."/>
            <person name="Oh Y.-L."/>
            <person name="Kong W.-S."/>
            <person name="Choi I.-G."/>
        </authorList>
    </citation>
    <scope>NUCLEOTIDE SEQUENCE [LARGE SCALE GENOMIC DNA]</scope>
    <source>
        <strain evidence="13 14">9006-11</strain>
    </source>
</reference>
<feature type="transmembrane region" description="Helical" evidence="11">
    <location>
        <begin position="295"/>
        <end position="315"/>
    </location>
</feature>
<dbReference type="GO" id="GO:0004222">
    <property type="term" value="F:metalloendopeptidase activity"/>
    <property type="evidence" value="ECO:0007669"/>
    <property type="project" value="InterPro"/>
</dbReference>
<dbReference type="Pfam" id="PF02517">
    <property type="entry name" value="Rce1-like"/>
    <property type="match status" value="1"/>
</dbReference>
<evidence type="ECO:0000256" key="6">
    <source>
        <dbReference type="ARBA" id="ARBA00022824"/>
    </source>
</evidence>
<dbReference type="Proteomes" id="UP000092993">
    <property type="component" value="Unassembled WGS sequence"/>
</dbReference>
<dbReference type="STRING" id="5627.A0A1C7LLF7"/>
<gene>
    <name evidence="13" type="ORF">A0H81_14433</name>
</gene>
<evidence type="ECO:0000256" key="2">
    <source>
        <dbReference type="ARBA" id="ARBA00006897"/>
    </source>
</evidence>
<keyword evidence="8 11" id="KW-0472">Membrane</keyword>
<evidence type="ECO:0000313" key="13">
    <source>
        <dbReference type="EMBL" id="OBZ65563.1"/>
    </source>
</evidence>
<evidence type="ECO:0000256" key="7">
    <source>
        <dbReference type="ARBA" id="ARBA00022989"/>
    </source>
</evidence>
<evidence type="ECO:0000256" key="10">
    <source>
        <dbReference type="ARBA" id="ARBA00049729"/>
    </source>
</evidence>
<dbReference type="AlphaFoldDB" id="A0A1C7LLF7"/>
<dbReference type="PANTHER" id="PTHR13046">
    <property type="entry name" value="PROTEASE U48 CAAX PRENYL PROTEASE RCE1"/>
    <property type="match status" value="1"/>
</dbReference>
<feature type="transmembrane region" description="Helical" evidence="11">
    <location>
        <begin position="71"/>
        <end position="91"/>
    </location>
</feature>
<evidence type="ECO:0000256" key="11">
    <source>
        <dbReference type="SAM" id="Phobius"/>
    </source>
</evidence>
<evidence type="ECO:0000259" key="12">
    <source>
        <dbReference type="Pfam" id="PF02517"/>
    </source>
</evidence>
<feature type="domain" description="CAAX prenyl protease 2/Lysostaphin resistance protein A-like" evidence="12">
    <location>
        <begin position="167"/>
        <end position="278"/>
    </location>
</feature>
<evidence type="ECO:0000313" key="14">
    <source>
        <dbReference type="Proteomes" id="UP000092993"/>
    </source>
</evidence>
<dbReference type="GO" id="GO:0005789">
    <property type="term" value="C:endoplasmic reticulum membrane"/>
    <property type="evidence" value="ECO:0007669"/>
    <property type="project" value="UniProtKB-SubCell"/>
</dbReference>
<feature type="transmembrane region" description="Helical" evidence="11">
    <location>
        <begin position="126"/>
        <end position="148"/>
    </location>
</feature>
<keyword evidence="14" id="KW-1185">Reference proteome</keyword>
<dbReference type="EMBL" id="LUGG01000043">
    <property type="protein sequence ID" value="OBZ65563.1"/>
    <property type="molecule type" value="Genomic_DNA"/>
</dbReference>
<comment type="similarity">
    <text evidence="2">Belongs to the peptidase U48 family.</text>
</comment>
<dbReference type="InterPro" id="IPR039731">
    <property type="entry name" value="Rce1"/>
</dbReference>
<feature type="transmembrane region" description="Helical" evidence="11">
    <location>
        <begin position="12"/>
        <end position="32"/>
    </location>
</feature>
<keyword evidence="6" id="KW-0256">Endoplasmic reticulum</keyword>
<evidence type="ECO:0000256" key="4">
    <source>
        <dbReference type="ARBA" id="ARBA00022692"/>
    </source>
</evidence>
<dbReference type="EC" id="3.4.26.1" evidence="10"/>
<evidence type="ECO:0000256" key="3">
    <source>
        <dbReference type="ARBA" id="ARBA00022670"/>
    </source>
</evidence>
<feature type="transmembrane region" description="Helical" evidence="11">
    <location>
        <begin position="204"/>
        <end position="221"/>
    </location>
</feature>
<evidence type="ECO:0000256" key="5">
    <source>
        <dbReference type="ARBA" id="ARBA00022801"/>
    </source>
</evidence>
<dbReference type="OMA" id="CNIMGVP"/>
<dbReference type="OrthoDB" id="271604at2759"/>
<protein>
    <recommendedName>
        <fullName evidence="10">intramembrane prenyl-peptidase Rce1</fullName>
        <ecNumber evidence="10">3.4.26.1</ecNumber>
    </recommendedName>
</protein>
<evidence type="ECO:0000256" key="9">
    <source>
        <dbReference type="ARBA" id="ARBA00047280"/>
    </source>
</evidence>
<organism evidence="13 14">
    <name type="scientific">Grifola frondosa</name>
    <name type="common">Maitake</name>
    <name type="synonym">Polyporus frondosus</name>
    <dbReference type="NCBI Taxonomy" id="5627"/>
    <lineage>
        <taxon>Eukaryota</taxon>
        <taxon>Fungi</taxon>
        <taxon>Dikarya</taxon>
        <taxon>Basidiomycota</taxon>
        <taxon>Agaricomycotina</taxon>
        <taxon>Agaricomycetes</taxon>
        <taxon>Polyporales</taxon>
        <taxon>Grifolaceae</taxon>
        <taxon>Grifola</taxon>
    </lineage>
</organism>
<dbReference type="GO" id="GO:0071586">
    <property type="term" value="P:CAAX-box protein processing"/>
    <property type="evidence" value="ECO:0007669"/>
    <property type="project" value="InterPro"/>
</dbReference>
<evidence type="ECO:0000256" key="1">
    <source>
        <dbReference type="ARBA" id="ARBA00004477"/>
    </source>
</evidence>
<name>A0A1C7LLF7_GRIFR</name>
<keyword evidence="5" id="KW-0378">Hydrolase</keyword>
<evidence type="ECO:0000256" key="8">
    <source>
        <dbReference type="ARBA" id="ARBA00023136"/>
    </source>
</evidence>
<dbReference type="PANTHER" id="PTHR13046:SF0">
    <property type="entry name" value="CAAX PRENYL PROTEASE 2"/>
    <property type="match status" value="1"/>
</dbReference>
<keyword evidence="3 13" id="KW-0645">Protease</keyword>
<feature type="transmembrane region" description="Helical" evidence="11">
    <location>
        <begin position="233"/>
        <end position="259"/>
    </location>
</feature>
<comment type="caution">
    <text evidence="13">The sequence shown here is derived from an EMBL/GenBank/DDBJ whole genome shotgun (WGS) entry which is preliminary data.</text>
</comment>
<keyword evidence="4 11" id="KW-0812">Transmembrane</keyword>